<dbReference type="EMBL" id="ML739052">
    <property type="protein sequence ID" value="KAE8355428.1"/>
    <property type="molecule type" value="Genomic_DNA"/>
</dbReference>
<dbReference type="Proteomes" id="UP000327118">
    <property type="component" value="Unassembled WGS sequence"/>
</dbReference>
<reference evidence="7" key="1">
    <citation type="submission" date="2019-04" db="EMBL/GenBank/DDBJ databases">
        <title>Friends and foes A comparative genomics studyof 23 Aspergillus species from section Flavi.</title>
        <authorList>
            <consortium name="DOE Joint Genome Institute"/>
            <person name="Kjaerbolling I."/>
            <person name="Vesth T."/>
            <person name="Frisvad J.C."/>
            <person name="Nybo J.L."/>
            <person name="Theobald S."/>
            <person name="Kildgaard S."/>
            <person name="Isbrandt T."/>
            <person name="Kuo A."/>
            <person name="Sato A."/>
            <person name="Lyhne E.K."/>
            <person name="Kogle M.E."/>
            <person name="Wiebenga A."/>
            <person name="Kun R.S."/>
            <person name="Lubbers R.J."/>
            <person name="Makela M.R."/>
            <person name="Barry K."/>
            <person name="Chovatia M."/>
            <person name="Clum A."/>
            <person name="Daum C."/>
            <person name="Haridas S."/>
            <person name="He G."/>
            <person name="LaButti K."/>
            <person name="Lipzen A."/>
            <person name="Mondo S."/>
            <person name="Riley R."/>
            <person name="Salamov A."/>
            <person name="Simmons B.A."/>
            <person name="Magnuson J.K."/>
            <person name="Henrissat B."/>
            <person name="Mortensen U.H."/>
            <person name="Larsen T.O."/>
            <person name="Devries R.P."/>
            <person name="Grigoriev I.V."/>
            <person name="Machida M."/>
            <person name="Baker S.E."/>
            <person name="Andersen M.R."/>
        </authorList>
    </citation>
    <scope>NUCLEOTIDE SEQUENCE [LARGE SCALE GENOMIC DNA]</scope>
    <source>
        <strain evidence="7">CBS 553.77</strain>
    </source>
</reference>
<evidence type="ECO:0000256" key="4">
    <source>
        <dbReference type="ARBA" id="ARBA00023136"/>
    </source>
</evidence>
<feature type="transmembrane region" description="Helical" evidence="5">
    <location>
        <begin position="6"/>
        <end position="28"/>
    </location>
</feature>
<keyword evidence="2 5" id="KW-0812">Transmembrane</keyword>
<gene>
    <name evidence="6" type="ORF">BDV28DRAFT_146102</name>
</gene>
<dbReference type="Gene3D" id="1.20.120.550">
    <property type="entry name" value="Membrane associated eicosanoid/glutathione metabolism-like domain"/>
    <property type="match status" value="1"/>
</dbReference>
<feature type="transmembrane region" description="Helical" evidence="5">
    <location>
        <begin position="119"/>
        <end position="140"/>
    </location>
</feature>
<dbReference type="Pfam" id="PF01124">
    <property type="entry name" value="MAPEG"/>
    <property type="match status" value="1"/>
</dbReference>
<keyword evidence="7" id="KW-1185">Reference proteome</keyword>
<dbReference type="GO" id="GO:0016020">
    <property type="term" value="C:membrane"/>
    <property type="evidence" value="ECO:0007669"/>
    <property type="project" value="UniProtKB-SubCell"/>
</dbReference>
<name>A0A5N6ZD96_9EURO</name>
<sequence>MPTPQIAGLLAPVVALNIWTFVMEVWMYKTRIPVFSKLQIKNTTTRAELDPLTPPNVRWKAENYNHLMEQPTQFYAIALVLAIAGTDNTVDILLAWSYVGVRVVHSLVHCTTNHIPRRFFTFLVSSGILMVMTGRAALLVF</sequence>
<evidence type="ECO:0000256" key="5">
    <source>
        <dbReference type="SAM" id="Phobius"/>
    </source>
</evidence>
<evidence type="ECO:0000256" key="1">
    <source>
        <dbReference type="ARBA" id="ARBA00004370"/>
    </source>
</evidence>
<evidence type="ECO:0000313" key="6">
    <source>
        <dbReference type="EMBL" id="KAE8355428.1"/>
    </source>
</evidence>
<keyword evidence="3 5" id="KW-1133">Transmembrane helix</keyword>
<keyword evidence="4 5" id="KW-0472">Membrane</keyword>
<comment type="subcellular location">
    <subcellularLocation>
        <location evidence="1">Membrane</location>
    </subcellularLocation>
</comment>
<dbReference type="AlphaFoldDB" id="A0A5N6ZD96"/>
<dbReference type="SUPFAM" id="SSF161084">
    <property type="entry name" value="MAPEG domain-like"/>
    <property type="match status" value="1"/>
</dbReference>
<evidence type="ECO:0000313" key="7">
    <source>
        <dbReference type="Proteomes" id="UP000327118"/>
    </source>
</evidence>
<organism evidence="6 7">
    <name type="scientific">Aspergillus coremiiformis</name>
    <dbReference type="NCBI Taxonomy" id="138285"/>
    <lineage>
        <taxon>Eukaryota</taxon>
        <taxon>Fungi</taxon>
        <taxon>Dikarya</taxon>
        <taxon>Ascomycota</taxon>
        <taxon>Pezizomycotina</taxon>
        <taxon>Eurotiomycetes</taxon>
        <taxon>Eurotiomycetidae</taxon>
        <taxon>Eurotiales</taxon>
        <taxon>Aspergillaceae</taxon>
        <taxon>Aspergillus</taxon>
        <taxon>Aspergillus subgen. Circumdati</taxon>
    </lineage>
</organism>
<protein>
    <submittedName>
        <fullName evidence="6">Membrane-associated, eicosanoid/glutathione metabolism protein</fullName>
    </submittedName>
</protein>
<accession>A0A5N6ZD96</accession>
<dbReference type="InterPro" id="IPR023352">
    <property type="entry name" value="MAPEG-like_dom_sf"/>
</dbReference>
<evidence type="ECO:0000256" key="2">
    <source>
        <dbReference type="ARBA" id="ARBA00022692"/>
    </source>
</evidence>
<proteinExistence type="predicted"/>
<dbReference type="OrthoDB" id="4456959at2759"/>
<evidence type="ECO:0000256" key="3">
    <source>
        <dbReference type="ARBA" id="ARBA00022989"/>
    </source>
</evidence>
<dbReference type="InterPro" id="IPR001129">
    <property type="entry name" value="Membr-assoc_MAPEG"/>
</dbReference>